<dbReference type="Proteomes" id="UP000468928">
    <property type="component" value="Unassembled WGS sequence"/>
</dbReference>
<dbReference type="RefSeq" id="WP_163824149.1">
    <property type="nucleotide sequence ID" value="NZ_JAAGUX010000004.1"/>
</dbReference>
<reference evidence="9 10" key="1">
    <citation type="submission" date="2020-01" db="EMBL/GenBank/DDBJ databases">
        <title>Genetics and antimicrobial susceptibilities of Nocardia species isolated from the soil; a comparison with species isolated from humans.</title>
        <authorList>
            <person name="Carrasco G."/>
            <person name="Monzon S."/>
            <person name="Sansegundo M."/>
            <person name="Garcia E."/>
            <person name="Garrido N."/>
            <person name="Medina M.J."/>
            <person name="Villalon P."/>
            <person name="Ramirez-Arocha A.C."/>
            <person name="Jimenez P."/>
            <person name="Cuesta I."/>
            <person name="Valdezate S."/>
        </authorList>
    </citation>
    <scope>NUCLEOTIDE SEQUENCE [LARGE SCALE GENOMIC DNA]</scope>
    <source>
        <strain evidence="7 9">CNM20110639</strain>
        <strain evidence="8 10">CNM20110649</strain>
    </source>
</reference>
<evidence type="ECO:0000256" key="2">
    <source>
        <dbReference type="ARBA" id="ARBA00022598"/>
    </source>
</evidence>
<dbReference type="InterPro" id="IPR000873">
    <property type="entry name" value="AMP-dep_synth/lig_dom"/>
</dbReference>
<evidence type="ECO:0000313" key="8">
    <source>
        <dbReference type="EMBL" id="NEW54721.1"/>
    </source>
</evidence>
<evidence type="ECO:0000313" key="10">
    <source>
        <dbReference type="Proteomes" id="UP000470876"/>
    </source>
</evidence>
<dbReference type="FunFam" id="3.30.300.30:FF:000020">
    <property type="entry name" value="Long-chain fatty acid transporter"/>
    <property type="match status" value="1"/>
</dbReference>
<feature type="domain" description="AMP-binding enzyme C-terminal" evidence="6">
    <location>
        <begin position="479"/>
        <end position="555"/>
    </location>
</feature>
<dbReference type="Proteomes" id="UP000470876">
    <property type="component" value="Unassembled WGS sequence"/>
</dbReference>
<dbReference type="GO" id="GO:0004467">
    <property type="term" value="F:long-chain fatty acid-CoA ligase activity"/>
    <property type="evidence" value="ECO:0007669"/>
    <property type="project" value="TreeGrafter"/>
</dbReference>
<name>A0A6P1D1Z0_9NOCA</name>
<dbReference type="Pfam" id="PF13193">
    <property type="entry name" value="AMP-binding_C"/>
    <property type="match status" value="1"/>
</dbReference>
<evidence type="ECO:0000313" key="7">
    <source>
        <dbReference type="EMBL" id="NEW43539.1"/>
    </source>
</evidence>
<evidence type="ECO:0000256" key="4">
    <source>
        <dbReference type="ARBA" id="ARBA00022840"/>
    </source>
</evidence>
<dbReference type="AlphaFoldDB" id="A0A6P1D1Z0"/>
<evidence type="ECO:0000313" key="9">
    <source>
        <dbReference type="Proteomes" id="UP000468928"/>
    </source>
</evidence>
<dbReference type="GO" id="GO:0005524">
    <property type="term" value="F:ATP binding"/>
    <property type="evidence" value="ECO:0007669"/>
    <property type="project" value="UniProtKB-KW"/>
</dbReference>
<dbReference type="InterPro" id="IPR025110">
    <property type="entry name" value="AMP-bd_C"/>
</dbReference>
<dbReference type="EMBL" id="JAAGUX010000004">
    <property type="protein sequence ID" value="NEW54721.1"/>
    <property type="molecule type" value="Genomic_DNA"/>
</dbReference>
<dbReference type="NCBIfam" id="NF006134">
    <property type="entry name" value="PRK08279.1"/>
    <property type="match status" value="1"/>
</dbReference>
<evidence type="ECO:0000259" key="5">
    <source>
        <dbReference type="Pfam" id="PF00501"/>
    </source>
</evidence>
<organism evidence="7 9">
    <name type="scientific">Nocardia cyriacigeorgica</name>
    <dbReference type="NCBI Taxonomy" id="135487"/>
    <lineage>
        <taxon>Bacteria</taxon>
        <taxon>Bacillati</taxon>
        <taxon>Actinomycetota</taxon>
        <taxon>Actinomycetes</taxon>
        <taxon>Mycobacteriales</taxon>
        <taxon>Nocardiaceae</taxon>
        <taxon>Nocardia</taxon>
    </lineage>
</organism>
<keyword evidence="2" id="KW-0436">Ligase</keyword>
<keyword evidence="4" id="KW-0067">ATP-binding</keyword>
<evidence type="ECO:0000256" key="1">
    <source>
        <dbReference type="ARBA" id="ARBA00006432"/>
    </source>
</evidence>
<dbReference type="GO" id="GO:0005324">
    <property type="term" value="F:long-chain fatty acid transmembrane transporter activity"/>
    <property type="evidence" value="ECO:0007669"/>
    <property type="project" value="TreeGrafter"/>
</dbReference>
<dbReference type="InterPro" id="IPR042099">
    <property type="entry name" value="ANL_N_sf"/>
</dbReference>
<dbReference type="Pfam" id="PF00501">
    <property type="entry name" value="AMP-binding"/>
    <property type="match status" value="1"/>
</dbReference>
<accession>A0A6P1D1Z0</accession>
<sequence>MLRHSRNRSRSAEHVSNDAHATVSVFDLVKSLPGMAVDAPGMVRNVRGMLVRPGDKASVGLFFQRAAHKHPQRPFLRFEGTEYRYGEVNSLVNRYASVLAAHGVRRGHVVGVLMTNRPETLFTVLATVKLGATVGLLNHHQRDQVLAHSFGLLGSVVNVVGEECKEALDSLAEAPEHVLYAKDLQAEAEHGDPADPPVCAKVTARERAFLIFTSGTTGLPKASVMTHLRWTKSMSGLGGLGIRLHGNDTMYCCLPLYHNNALTVALSSVLAAGATFALGRQFSASRFWDEVIRERATAFIYIGELCRYLLNQPAKPVDRQHRVRLAVGNGLRPELWDEFKRRFGIGRIVEFYGASEANIAFVNAFGVDRTAGFGPLPYAIVEYDDDTGKAKRGPDGRLRRVGSGGVGLLLAKVTGRAPFDGYTDKAASEAKLVRDGFRPGDVWFDTGDLVRDQGWNHIAFVDRLGDTFRWKGENVATTEVEAALSASEAISQAVVFGVDIPGTDGKAGMAAVTLRPGAEFDGQALARLVYRQLPGYAVPLFIRVVDELETTSTFKSRKVELRTQAYAPDDDTALYVLAGRSAGYLHAYDDYATEVAAGRSPRG</sequence>
<gene>
    <name evidence="7" type="ORF">GV789_03580</name>
    <name evidence="8" type="ORF">GV794_03430</name>
</gene>
<dbReference type="PANTHER" id="PTHR43107:SF15">
    <property type="entry name" value="FATTY ACID TRANSPORT PROTEIN 3, ISOFORM A"/>
    <property type="match status" value="1"/>
</dbReference>
<comment type="similarity">
    <text evidence="1">Belongs to the ATP-dependent AMP-binding enzyme family.</text>
</comment>
<dbReference type="SUPFAM" id="SSF56801">
    <property type="entry name" value="Acetyl-CoA synthetase-like"/>
    <property type="match status" value="1"/>
</dbReference>
<feature type="domain" description="AMP-dependent synthetase/ligase" evidence="5">
    <location>
        <begin position="63"/>
        <end position="369"/>
    </location>
</feature>
<dbReference type="EMBL" id="JAAGUZ010000006">
    <property type="protein sequence ID" value="NEW43539.1"/>
    <property type="molecule type" value="Genomic_DNA"/>
</dbReference>
<dbReference type="Gene3D" id="3.40.50.12780">
    <property type="entry name" value="N-terminal domain of ligase-like"/>
    <property type="match status" value="1"/>
</dbReference>
<comment type="caution">
    <text evidence="7">The sequence shown here is derived from an EMBL/GenBank/DDBJ whole genome shotgun (WGS) entry which is preliminary data.</text>
</comment>
<proteinExistence type="inferred from homology"/>
<dbReference type="GO" id="GO:0005886">
    <property type="term" value="C:plasma membrane"/>
    <property type="evidence" value="ECO:0007669"/>
    <property type="project" value="TreeGrafter"/>
</dbReference>
<keyword evidence="3" id="KW-0547">Nucleotide-binding</keyword>
<dbReference type="PROSITE" id="PS00455">
    <property type="entry name" value="AMP_BINDING"/>
    <property type="match status" value="1"/>
</dbReference>
<dbReference type="Gene3D" id="3.30.300.30">
    <property type="match status" value="1"/>
</dbReference>
<protein>
    <submittedName>
        <fullName evidence="7">Long-chain-acyl-CoA synthetase</fullName>
    </submittedName>
</protein>
<evidence type="ECO:0000259" key="6">
    <source>
        <dbReference type="Pfam" id="PF13193"/>
    </source>
</evidence>
<keyword evidence="10" id="KW-1185">Reference proteome</keyword>
<evidence type="ECO:0000256" key="3">
    <source>
        <dbReference type="ARBA" id="ARBA00022741"/>
    </source>
</evidence>
<dbReference type="InterPro" id="IPR045851">
    <property type="entry name" value="AMP-bd_C_sf"/>
</dbReference>
<dbReference type="GO" id="GO:0044539">
    <property type="term" value="P:long-chain fatty acid import into cell"/>
    <property type="evidence" value="ECO:0007669"/>
    <property type="project" value="TreeGrafter"/>
</dbReference>
<dbReference type="InterPro" id="IPR020845">
    <property type="entry name" value="AMP-binding_CS"/>
</dbReference>
<dbReference type="PANTHER" id="PTHR43107">
    <property type="entry name" value="LONG-CHAIN FATTY ACID TRANSPORT PROTEIN"/>
    <property type="match status" value="1"/>
</dbReference>